<dbReference type="Gene3D" id="1.10.490.10">
    <property type="entry name" value="Globins"/>
    <property type="match status" value="1"/>
</dbReference>
<keyword evidence="1" id="KW-0561">Oxygen transport</keyword>
<dbReference type="GeneID" id="105848003"/>
<proteinExistence type="inferred from homology"/>
<keyword evidence="1" id="KW-0349">Heme</keyword>
<protein>
    <submittedName>
        <fullName evidence="4">Uncharacterized protein LOC105848003 isoform X3</fullName>
    </submittedName>
</protein>
<evidence type="ECO:0000256" key="1">
    <source>
        <dbReference type="RuleBase" id="RU000356"/>
    </source>
</evidence>
<dbReference type="SUPFAM" id="SSF46458">
    <property type="entry name" value="Globin-like"/>
    <property type="match status" value="1"/>
</dbReference>
<name>A0ABM4BQK3_HYDVU</name>
<dbReference type="RefSeq" id="XP_065651423.1">
    <property type="nucleotide sequence ID" value="XM_065795351.1"/>
</dbReference>
<reference evidence="4" key="1">
    <citation type="submission" date="2025-08" db="UniProtKB">
        <authorList>
            <consortium name="RefSeq"/>
        </authorList>
    </citation>
    <scope>IDENTIFICATION</scope>
</reference>
<organism evidence="3 4">
    <name type="scientific">Hydra vulgaris</name>
    <name type="common">Hydra</name>
    <name type="synonym">Hydra attenuata</name>
    <dbReference type="NCBI Taxonomy" id="6087"/>
    <lineage>
        <taxon>Eukaryota</taxon>
        <taxon>Metazoa</taxon>
        <taxon>Cnidaria</taxon>
        <taxon>Hydrozoa</taxon>
        <taxon>Hydroidolina</taxon>
        <taxon>Anthoathecata</taxon>
        <taxon>Aplanulata</taxon>
        <taxon>Hydridae</taxon>
        <taxon>Hydra</taxon>
    </lineage>
</organism>
<keyword evidence="1" id="KW-0408">Iron</keyword>
<accession>A0ABM4BQK3</accession>
<dbReference type="CDD" id="cd01040">
    <property type="entry name" value="Mb-like"/>
    <property type="match status" value="1"/>
</dbReference>
<dbReference type="Pfam" id="PF00042">
    <property type="entry name" value="Globin"/>
    <property type="match status" value="1"/>
</dbReference>
<keyword evidence="1" id="KW-0479">Metal-binding</keyword>
<dbReference type="InterPro" id="IPR012292">
    <property type="entry name" value="Globin/Proto"/>
</dbReference>
<dbReference type="InterPro" id="IPR000971">
    <property type="entry name" value="Globin"/>
</dbReference>
<evidence type="ECO:0000313" key="3">
    <source>
        <dbReference type="Proteomes" id="UP001652625"/>
    </source>
</evidence>
<feature type="domain" description="Globin" evidence="2">
    <location>
        <begin position="11"/>
        <end position="119"/>
    </location>
</feature>
<comment type="similarity">
    <text evidence="1">Belongs to the globin family.</text>
</comment>
<keyword evidence="1" id="KW-0813">Transport</keyword>
<sequence>MRHVRCEKLQYKWFSTYPEIKEMFSFEYDNVDETSIKSSPALYSHVQKFECLIEKVLNDAENKSKFVETLINLGKFHYELGAQQKFATALGSSLSYATCININENDLMTKNAWDTFFRFMTGNVRLGIRMKLMENSTQI</sequence>
<evidence type="ECO:0000259" key="2">
    <source>
        <dbReference type="Pfam" id="PF00042"/>
    </source>
</evidence>
<keyword evidence="3" id="KW-1185">Reference proteome</keyword>
<dbReference type="InterPro" id="IPR009050">
    <property type="entry name" value="Globin-like_sf"/>
</dbReference>
<evidence type="ECO:0000313" key="4">
    <source>
        <dbReference type="RefSeq" id="XP_065651423.1"/>
    </source>
</evidence>
<dbReference type="InterPro" id="IPR044399">
    <property type="entry name" value="Mb-like_M"/>
</dbReference>
<dbReference type="Proteomes" id="UP001652625">
    <property type="component" value="Chromosome 04"/>
</dbReference>
<gene>
    <name evidence="4" type="primary">LOC105848003</name>
</gene>